<dbReference type="Proteomes" id="UP000887212">
    <property type="component" value="Unassembled WGS sequence"/>
</dbReference>
<dbReference type="EMBL" id="BPMS01000028">
    <property type="protein sequence ID" value="GIZ90564.1"/>
    <property type="molecule type" value="Genomic_DNA"/>
</dbReference>
<sequence>MAHKFTKVLFAVEHDGKAYGIHLPADKLEKLLAEAALLSSSGSLELYPMPNQELFALAIQKPVEDRFKATKVGSVSDIPWPGDELLFIDAADEPGRDVLTRIHREEPEHKALCFIGAPPEWVSELVMTGHRVYELPAGTPIQIGQRALKPYSSSMGVRWLEVKYGETTIQLN</sequence>
<name>A0AA37CKU5_AQUAC</name>
<dbReference type="Proteomes" id="UP000887228">
    <property type="component" value="Unassembled WGS sequence"/>
</dbReference>
<dbReference type="AlphaFoldDB" id="A0AA37CKU5"/>
<dbReference type="RefSeq" id="WP_203788645.1">
    <property type="nucleotide sequence ID" value="NZ_AP024354.1"/>
</dbReference>
<evidence type="ECO:0000313" key="3">
    <source>
        <dbReference type="Proteomes" id="UP000887212"/>
    </source>
</evidence>
<accession>A0AA37CKU5</accession>
<proteinExistence type="predicted"/>
<dbReference type="EMBL" id="BPMT01000026">
    <property type="protein sequence ID" value="GIZ94935.1"/>
    <property type="molecule type" value="Genomic_DNA"/>
</dbReference>
<organism evidence="1 3">
    <name type="scientific">Aquipseudomonas alcaligenes</name>
    <name type="common">Pseudomonas alcaligenes</name>
    <dbReference type="NCBI Taxonomy" id="43263"/>
    <lineage>
        <taxon>Bacteria</taxon>
        <taxon>Pseudomonadati</taxon>
        <taxon>Pseudomonadota</taxon>
        <taxon>Gammaproteobacteria</taxon>
        <taxon>Pseudomonadales</taxon>
        <taxon>Pseudomonadaceae</taxon>
        <taxon>Aquipseudomonas</taxon>
    </lineage>
</organism>
<evidence type="ECO:0000313" key="4">
    <source>
        <dbReference type="Proteomes" id="UP000887228"/>
    </source>
</evidence>
<comment type="caution">
    <text evidence="1">The sequence shown here is derived from an EMBL/GenBank/DDBJ whole genome shotgun (WGS) entry which is preliminary data.</text>
</comment>
<protein>
    <submittedName>
        <fullName evidence="1">Uncharacterized protein</fullName>
    </submittedName>
</protein>
<gene>
    <name evidence="1" type="ORF">KAM435_38910</name>
    <name evidence="2" type="ORF">KAM436_39030</name>
</gene>
<evidence type="ECO:0000313" key="2">
    <source>
        <dbReference type="EMBL" id="GIZ94935.1"/>
    </source>
</evidence>
<evidence type="ECO:0000313" key="1">
    <source>
        <dbReference type="EMBL" id="GIZ90564.1"/>
    </source>
</evidence>
<reference evidence="1 4" key="1">
    <citation type="submission" date="2021-07" db="EMBL/GenBank/DDBJ databases">
        <title>Whole genome sequencing of carbapenem-resistant Pseudomonas spp. isolated in Japan.</title>
        <authorList>
            <person name="Suzuki M."/>
            <person name="Maehana S."/>
            <person name="Kitasato H."/>
        </authorList>
    </citation>
    <scope>NUCLEOTIDE SEQUENCE</scope>
    <source>
        <strain evidence="1">KAM435</strain>
        <strain evidence="2 4">KAM436</strain>
    </source>
</reference>